<reference evidence="2" key="1">
    <citation type="submission" date="2020-10" db="EMBL/GenBank/DDBJ databases">
        <authorList>
            <person name="Gilroy R."/>
        </authorList>
    </citation>
    <scope>NUCLEOTIDE SEQUENCE</scope>
    <source>
        <strain evidence="2">4920</strain>
    </source>
</reference>
<reference evidence="2" key="2">
    <citation type="journal article" date="2021" name="PeerJ">
        <title>Extensive microbial diversity within the chicken gut microbiome revealed by metagenomics and culture.</title>
        <authorList>
            <person name="Gilroy R."/>
            <person name="Ravi A."/>
            <person name="Getino M."/>
            <person name="Pursley I."/>
            <person name="Horton D.L."/>
            <person name="Alikhan N.F."/>
            <person name="Baker D."/>
            <person name="Gharbi K."/>
            <person name="Hall N."/>
            <person name="Watson M."/>
            <person name="Adriaenssens E.M."/>
            <person name="Foster-Nyarko E."/>
            <person name="Jarju S."/>
            <person name="Secka A."/>
            <person name="Antonio M."/>
            <person name="Oren A."/>
            <person name="Chaudhuri R.R."/>
            <person name="La Ragione R."/>
            <person name="Hildebrand F."/>
            <person name="Pallen M.J."/>
        </authorList>
    </citation>
    <scope>NUCLEOTIDE SEQUENCE</scope>
    <source>
        <strain evidence="2">4920</strain>
    </source>
</reference>
<protein>
    <submittedName>
        <fullName evidence="2">Uncharacterized protein</fullName>
    </submittedName>
</protein>
<gene>
    <name evidence="2" type="ORF">IAC74_00470</name>
</gene>
<dbReference type="AlphaFoldDB" id="A0A9D1NFN6"/>
<evidence type="ECO:0000256" key="1">
    <source>
        <dbReference type="SAM" id="Phobius"/>
    </source>
</evidence>
<keyword evidence="1" id="KW-0472">Membrane</keyword>
<accession>A0A9D1NFN6</accession>
<keyword evidence="1" id="KW-0812">Transmembrane</keyword>
<dbReference type="Proteomes" id="UP000886743">
    <property type="component" value="Unassembled WGS sequence"/>
</dbReference>
<comment type="caution">
    <text evidence="2">The sequence shown here is derived from an EMBL/GenBank/DDBJ whole genome shotgun (WGS) entry which is preliminary data.</text>
</comment>
<sequence>MTNYTTGTRSSTCGTCGPDAAATACAERERRSSDFCLNIILAFLAALLTFTLGLLVGAATAILVLLALPALIVLAIVLAILIIILLIFKWCKKDRSGRCGCCR</sequence>
<name>A0A9D1NFN6_9FIRM</name>
<keyword evidence="1" id="KW-1133">Transmembrane helix</keyword>
<proteinExistence type="predicted"/>
<evidence type="ECO:0000313" key="2">
    <source>
        <dbReference type="EMBL" id="HIV02016.1"/>
    </source>
</evidence>
<feature type="transmembrane region" description="Helical" evidence="1">
    <location>
        <begin position="35"/>
        <end position="56"/>
    </location>
</feature>
<dbReference type="EMBL" id="DVOF01000010">
    <property type="protein sequence ID" value="HIV02016.1"/>
    <property type="molecule type" value="Genomic_DNA"/>
</dbReference>
<evidence type="ECO:0000313" key="3">
    <source>
        <dbReference type="Proteomes" id="UP000886743"/>
    </source>
</evidence>
<organism evidence="2 3">
    <name type="scientific">Candidatus Aphodoplasma excrementigallinarum</name>
    <dbReference type="NCBI Taxonomy" id="2840673"/>
    <lineage>
        <taxon>Bacteria</taxon>
        <taxon>Bacillati</taxon>
        <taxon>Bacillota</taxon>
        <taxon>Clostridia</taxon>
        <taxon>Eubacteriales</taxon>
        <taxon>Candidatus Aphodoplasma</taxon>
    </lineage>
</organism>
<feature type="transmembrane region" description="Helical" evidence="1">
    <location>
        <begin position="62"/>
        <end position="88"/>
    </location>
</feature>